<dbReference type="AlphaFoldDB" id="A0A9N9HX33"/>
<feature type="non-terminal residue" evidence="2">
    <location>
        <position position="1"/>
    </location>
</feature>
<dbReference type="OrthoDB" id="2438609at2759"/>
<feature type="region of interest" description="Disordered" evidence="1">
    <location>
        <begin position="139"/>
        <end position="187"/>
    </location>
</feature>
<keyword evidence="3" id="KW-1185">Reference proteome</keyword>
<feature type="compositionally biased region" description="Basic and acidic residues" evidence="1">
    <location>
        <begin position="171"/>
        <end position="182"/>
    </location>
</feature>
<sequence length="227" mass="25647">MNKSQITNLALNILSTNSLIHSTGIHILEIKPCILCKQKFISHPDEPIKEFTMATCGCIYHQKCLKGYLLDIVKNRSNSTYPNWDCKGREIETLITQDLFKEMGKSTTPTVGNTVNMQVNSENLTPIDDKEVDYKIDSENLTPVDDTNNPLEQGSHAEDQLMNSTKTSFDQARETDLGKGEEEMSEVDVEQTVLDQEIGVNVENEDNLLEVIEEQSNHRQKIDVDNT</sequence>
<comment type="caution">
    <text evidence="2">The sequence shown here is derived from an EMBL/GenBank/DDBJ whole genome shotgun (WGS) entry which is preliminary data.</text>
</comment>
<organism evidence="2 3">
    <name type="scientific">Funneliformis caledonium</name>
    <dbReference type="NCBI Taxonomy" id="1117310"/>
    <lineage>
        <taxon>Eukaryota</taxon>
        <taxon>Fungi</taxon>
        <taxon>Fungi incertae sedis</taxon>
        <taxon>Mucoromycota</taxon>
        <taxon>Glomeromycotina</taxon>
        <taxon>Glomeromycetes</taxon>
        <taxon>Glomerales</taxon>
        <taxon>Glomeraceae</taxon>
        <taxon>Funneliformis</taxon>
    </lineage>
</organism>
<evidence type="ECO:0000256" key="1">
    <source>
        <dbReference type="SAM" id="MobiDB-lite"/>
    </source>
</evidence>
<gene>
    <name evidence="2" type="ORF">FCALED_LOCUS13870</name>
</gene>
<dbReference type="EMBL" id="CAJVPQ010008800">
    <property type="protein sequence ID" value="CAG8710077.1"/>
    <property type="molecule type" value="Genomic_DNA"/>
</dbReference>
<name>A0A9N9HX33_9GLOM</name>
<reference evidence="2" key="1">
    <citation type="submission" date="2021-06" db="EMBL/GenBank/DDBJ databases">
        <authorList>
            <person name="Kallberg Y."/>
            <person name="Tangrot J."/>
            <person name="Rosling A."/>
        </authorList>
    </citation>
    <scope>NUCLEOTIDE SEQUENCE</scope>
    <source>
        <strain evidence="2">UK204</strain>
    </source>
</reference>
<feature type="compositionally biased region" description="Polar residues" evidence="1">
    <location>
        <begin position="161"/>
        <end position="170"/>
    </location>
</feature>
<evidence type="ECO:0000313" key="2">
    <source>
        <dbReference type="EMBL" id="CAG8710077.1"/>
    </source>
</evidence>
<accession>A0A9N9HX33</accession>
<dbReference type="Proteomes" id="UP000789570">
    <property type="component" value="Unassembled WGS sequence"/>
</dbReference>
<proteinExistence type="predicted"/>
<evidence type="ECO:0000313" key="3">
    <source>
        <dbReference type="Proteomes" id="UP000789570"/>
    </source>
</evidence>
<protein>
    <submittedName>
        <fullName evidence="2">9126_t:CDS:1</fullName>
    </submittedName>
</protein>
<feature type="compositionally biased region" description="Polar residues" evidence="1">
    <location>
        <begin position="139"/>
        <end position="152"/>
    </location>
</feature>